<evidence type="ECO:0000313" key="2">
    <source>
        <dbReference type="Proteomes" id="UP000053676"/>
    </source>
</evidence>
<proteinExistence type="predicted"/>
<organism evidence="1 2">
    <name type="scientific">Necator americanus</name>
    <name type="common">Human hookworm</name>
    <dbReference type="NCBI Taxonomy" id="51031"/>
    <lineage>
        <taxon>Eukaryota</taxon>
        <taxon>Metazoa</taxon>
        <taxon>Ecdysozoa</taxon>
        <taxon>Nematoda</taxon>
        <taxon>Chromadorea</taxon>
        <taxon>Rhabditida</taxon>
        <taxon>Rhabditina</taxon>
        <taxon>Rhabditomorpha</taxon>
        <taxon>Strongyloidea</taxon>
        <taxon>Ancylostomatidae</taxon>
        <taxon>Bunostominae</taxon>
        <taxon>Necator</taxon>
    </lineage>
</organism>
<gene>
    <name evidence="1" type="ORF">NECAME_14516</name>
</gene>
<keyword evidence="2" id="KW-1185">Reference proteome</keyword>
<dbReference type="AlphaFoldDB" id="W2SMC8"/>
<protein>
    <submittedName>
        <fullName evidence="1">Uncharacterized protein</fullName>
    </submittedName>
</protein>
<reference evidence="2" key="1">
    <citation type="journal article" date="2014" name="Nat. Genet.">
        <title>Genome of the human hookworm Necator americanus.</title>
        <authorList>
            <person name="Tang Y.T."/>
            <person name="Gao X."/>
            <person name="Rosa B.A."/>
            <person name="Abubucker S."/>
            <person name="Hallsworth-Pepin K."/>
            <person name="Martin J."/>
            <person name="Tyagi R."/>
            <person name="Heizer E."/>
            <person name="Zhang X."/>
            <person name="Bhonagiri-Palsikar V."/>
            <person name="Minx P."/>
            <person name="Warren W.C."/>
            <person name="Wang Q."/>
            <person name="Zhan B."/>
            <person name="Hotez P.J."/>
            <person name="Sternberg P.W."/>
            <person name="Dougall A."/>
            <person name="Gaze S.T."/>
            <person name="Mulvenna J."/>
            <person name="Sotillo J."/>
            <person name="Ranganathan S."/>
            <person name="Rabelo E.M."/>
            <person name="Wilson R.K."/>
            <person name="Felgner P.L."/>
            <person name="Bethony J."/>
            <person name="Hawdon J.M."/>
            <person name="Gasser R.B."/>
            <person name="Loukas A."/>
            <person name="Mitreva M."/>
        </authorList>
    </citation>
    <scope>NUCLEOTIDE SEQUENCE [LARGE SCALE GENOMIC DNA]</scope>
</reference>
<name>W2SMC8_NECAM</name>
<dbReference type="EMBL" id="KI668891">
    <property type="protein sequence ID" value="ETN70824.1"/>
    <property type="molecule type" value="Genomic_DNA"/>
</dbReference>
<accession>W2SMC8</accession>
<evidence type="ECO:0000313" key="1">
    <source>
        <dbReference type="EMBL" id="ETN70824.1"/>
    </source>
</evidence>
<dbReference type="Proteomes" id="UP000053676">
    <property type="component" value="Unassembled WGS sequence"/>
</dbReference>
<dbReference type="KEGG" id="nai:NECAME_14516"/>
<sequence>MIAFWFSFVPLNPLNPLNHLSFELFDERFDGFIIYASEEPVLDSELANVEVHTTTYVHYENRTDLTDGNRKKWEDGWTD</sequence>